<dbReference type="GO" id="GO:0016301">
    <property type="term" value="F:kinase activity"/>
    <property type="evidence" value="ECO:0007669"/>
    <property type="project" value="UniProtKB-KW"/>
</dbReference>
<dbReference type="PANTHER" id="PTHR43289:SF6">
    <property type="entry name" value="SERINE_THREONINE-PROTEIN KINASE NEKL-3"/>
    <property type="match status" value="1"/>
</dbReference>
<dbReference type="PROSITE" id="PS00109">
    <property type="entry name" value="PROTEIN_KINASE_TYR"/>
    <property type="match status" value="1"/>
</dbReference>
<keyword evidence="7" id="KW-1185">Reference proteome</keyword>
<name>A0ABY7VY66_9BACT</name>
<accession>A0ABY7VY66</accession>
<proteinExistence type="predicted"/>
<keyword evidence="3 6" id="KW-0418">Kinase</keyword>
<dbReference type="InterPro" id="IPR008266">
    <property type="entry name" value="Tyr_kinase_AS"/>
</dbReference>
<evidence type="ECO:0000256" key="3">
    <source>
        <dbReference type="ARBA" id="ARBA00022777"/>
    </source>
</evidence>
<keyword evidence="2" id="KW-0547">Nucleotide-binding</keyword>
<protein>
    <submittedName>
        <fullName evidence="6">Serine/threonine-protein kinase</fullName>
    </submittedName>
</protein>
<feature type="domain" description="Protein kinase" evidence="5">
    <location>
        <begin position="15"/>
        <end position="288"/>
    </location>
</feature>
<dbReference type="EMBL" id="CP117812">
    <property type="protein sequence ID" value="WDE99032.1"/>
    <property type="molecule type" value="Genomic_DNA"/>
</dbReference>
<dbReference type="Proteomes" id="UP001214250">
    <property type="component" value="Chromosome 2"/>
</dbReference>
<sequence length="314" mass="35329">MNKKMPKVLKSSTNYKILNLIAAGGMGEVYEAEILGAEGFTKKVAIKTLLADMDEDQRFIDMFISEAKLVSNLVHENIVQIYQLERAPFGHFIVMELVEGIGLHDMIDRLREDNLALPYPLAVFIASRIARGLAYAHNRCDINKSNLGIVHRDICPNNILVTKEGLPKLTDFGIAKALSNSITSNDQCLMGKLVYMAPEQARKEKVDKRVDIYALGMVLFELLSGNFSRDAENESELFELACAGAVNMDALPDDLPTELENILFRAIQVEPCDRFQTADEMCTALEYFIYKDGYGPTIVSMENFMKKFFPDLYD</sequence>
<dbReference type="PROSITE" id="PS50011">
    <property type="entry name" value="PROTEIN_KINASE_DOM"/>
    <property type="match status" value="1"/>
</dbReference>
<evidence type="ECO:0000313" key="6">
    <source>
        <dbReference type="EMBL" id="WDE99032.1"/>
    </source>
</evidence>
<keyword evidence="1" id="KW-0808">Transferase</keyword>
<reference evidence="6 7" key="1">
    <citation type="submission" date="2023-02" db="EMBL/GenBank/DDBJ databases">
        <title>Genome sequence of Lentisphaera profundi SAORIC-696.</title>
        <authorList>
            <person name="Kim e."/>
            <person name="Cho J.-C."/>
            <person name="Choi A."/>
            <person name="Kang I."/>
        </authorList>
    </citation>
    <scope>NUCLEOTIDE SEQUENCE [LARGE SCALE GENOMIC DNA]</scope>
    <source>
        <strain evidence="6 7">SAORIC-696</strain>
    </source>
</reference>
<dbReference type="InterPro" id="IPR000719">
    <property type="entry name" value="Prot_kinase_dom"/>
</dbReference>
<dbReference type="Pfam" id="PF00069">
    <property type="entry name" value="Pkinase"/>
    <property type="match status" value="1"/>
</dbReference>
<evidence type="ECO:0000256" key="1">
    <source>
        <dbReference type="ARBA" id="ARBA00022679"/>
    </source>
</evidence>
<evidence type="ECO:0000259" key="5">
    <source>
        <dbReference type="PROSITE" id="PS50011"/>
    </source>
</evidence>
<evidence type="ECO:0000256" key="4">
    <source>
        <dbReference type="ARBA" id="ARBA00022840"/>
    </source>
</evidence>
<dbReference type="SUPFAM" id="SSF56112">
    <property type="entry name" value="Protein kinase-like (PK-like)"/>
    <property type="match status" value="1"/>
</dbReference>
<evidence type="ECO:0000256" key="2">
    <source>
        <dbReference type="ARBA" id="ARBA00022741"/>
    </source>
</evidence>
<organism evidence="6 7">
    <name type="scientific">Lentisphaera profundi</name>
    <dbReference type="NCBI Taxonomy" id="1658616"/>
    <lineage>
        <taxon>Bacteria</taxon>
        <taxon>Pseudomonadati</taxon>
        <taxon>Lentisphaerota</taxon>
        <taxon>Lentisphaeria</taxon>
        <taxon>Lentisphaerales</taxon>
        <taxon>Lentisphaeraceae</taxon>
        <taxon>Lentisphaera</taxon>
    </lineage>
</organism>
<dbReference type="CDD" id="cd14014">
    <property type="entry name" value="STKc_PknB_like"/>
    <property type="match status" value="1"/>
</dbReference>
<dbReference type="Gene3D" id="1.10.510.10">
    <property type="entry name" value="Transferase(Phosphotransferase) domain 1"/>
    <property type="match status" value="1"/>
</dbReference>
<keyword evidence="4" id="KW-0067">ATP-binding</keyword>
<dbReference type="RefSeq" id="WP_274153894.1">
    <property type="nucleotide sequence ID" value="NZ_CP117812.1"/>
</dbReference>
<dbReference type="Gene3D" id="3.30.200.20">
    <property type="entry name" value="Phosphorylase Kinase, domain 1"/>
    <property type="match status" value="1"/>
</dbReference>
<dbReference type="InterPro" id="IPR011009">
    <property type="entry name" value="Kinase-like_dom_sf"/>
</dbReference>
<gene>
    <name evidence="6" type="ORF">PQO03_14440</name>
</gene>
<evidence type="ECO:0000313" key="7">
    <source>
        <dbReference type="Proteomes" id="UP001214250"/>
    </source>
</evidence>
<dbReference type="PANTHER" id="PTHR43289">
    <property type="entry name" value="MITOGEN-ACTIVATED PROTEIN KINASE KINASE KINASE 20-RELATED"/>
    <property type="match status" value="1"/>
</dbReference>